<sequence>MMRNFSIIAMLIGLMESPPLLFAELLTETVQLLQELVLALLPTSGK</sequence>
<dbReference type="Proteomes" id="UP000659124">
    <property type="component" value="Unassembled WGS sequence"/>
</dbReference>
<organism evidence="1 2">
    <name type="scientific">Chitinophaga qingshengii</name>
    <dbReference type="NCBI Taxonomy" id="1569794"/>
    <lineage>
        <taxon>Bacteria</taxon>
        <taxon>Pseudomonadati</taxon>
        <taxon>Bacteroidota</taxon>
        <taxon>Chitinophagia</taxon>
        <taxon>Chitinophagales</taxon>
        <taxon>Chitinophagaceae</taxon>
        <taxon>Chitinophaga</taxon>
    </lineage>
</organism>
<name>A0ABR7TNQ3_9BACT</name>
<evidence type="ECO:0000313" key="1">
    <source>
        <dbReference type="EMBL" id="MBC9932105.1"/>
    </source>
</evidence>
<protein>
    <submittedName>
        <fullName evidence="1">Uncharacterized protein</fullName>
    </submittedName>
</protein>
<comment type="caution">
    <text evidence="1">The sequence shown here is derived from an EMBL/GenBank/DDBJ whole genome shotgun (WGS) entry which is preliminary data.</text>
</comment>
<dbReference type="EMBL" id="JACVFC010000002">
    <property type="protein sequence ID" value="MBC9932105.1"/>
    <property type="molecule type" value="Genomic_DNA"/>
</dbReference>
<reference evidence="1 2" key="1">
    <citation type="submission" date="2020-09" db="EMBL/GenBank/DDBJ databases">
        <title>Genome sequences of type strains of Chitinophaga qingshengii and Chitinophaga varians.</title>
        <authorList>
            <person name="Kittiwongwattana C."/>
        </authorList>
    </citation>
    <scope>NUCLEOTIDE SEQUENCE [LARGE SCALE GENOMIC DNA]</scope>
    <source>
        <strain evidence="1 2">JCM 30026</strain>
    </source>
</reference>
<dbReference type="RefSeq" id="WP_188089240.1">
    <property type="nucleotide sequence ID" value="NZ_JACVFC010000002.1"/>
</dbReference>
<proteinExistence type="predicted"/>
<evidence type="ECO:0000313" key="2">
    <source>
        <dbReference type="Proteomes" id="UP000659124"/>
    </source>
</evidence>
<gene>
    <name evidence="1" type="ORF">ICL07_17095</name>
</gene>
<keyword evidence="2" id="KW-1185">Reference proteome</keyword>
<accession>A0ABR7TNQ3</accession>